<gene>
    <name evidence="2" type="ORF">HLPR_15690</name>
</gene>
<dbReference type="Pfam" id="PF13173">
    <property type="entry name" value="AAA_14"/>
    <property type="match status" value="1"/>
</dbReference>
<dbReference type="PANTHER" id="PTHR33295:SF20">
    <property type="entry name" value="ATPASE"/>
    <property type="match status" value="1"/>
</dbReference>
<dbReference type="PANTHER" id="PTHR33295">
    <property type="entry name" value="ATPASE"/>
    <property type="match status" value="1"/>
</dbReference>
<dbReference type="RefSeq" id="WP_338534894.1">
    <property type="nucleotide sequence ID" value="NZ_AP028654.1"/>
</dbReference>
<dbReference type="Proteomes" id="UP001321786">
    <property type="component" value="Chromosome"/>
</dbReference>
<keyword evidence="3" id="KW-1185">Reference proteome</keyword>
<dbReference type="InterPro" id="IPR027417">
    <property type="entry name" value="P-loop_NTPase"/>
</dbReference>
<dbReference type="SUPFAM" id="SSF52540">
    <property type="entry name" value="P-loop containing nucleoside triphosphate hydrolases"/>
    <property type="match status" value="1"/>
</dbReference>
<evidence type="ECO:0000313" key="3">
    <source>
        <dbReference type="Proteomes" id="UP001321786"/>
    </source>
</evidence>
<dbReference type="EMBL" id="AP028654">
    <property type="protein sequence ID" value="BEP29238.1"/>
    <property type="molecule type" value="Genomic_DNA"/>
</dbReference>
<dbReference type="InterPro" id="IPR041682">
    <property type="entry name" value="AAA_14"/>
</dbReference>
<dbReference type="AlphaFoldDB" id="A0AAU9EI70"/>
<feature type="domain" description="AAA" evidence="1">
    <location>
        <begin position="20"/>
        <end position="69"/>
    </location>
</feature>
<evidence type="ECO:0000259" key="1">
    <source>
        <dbReference type="Pfam" id="PF13173"/>
    </source>
</evidence>
<dbReference type="KEGG" id="hprf:HLPR_15690"/>
<organism evidence="2 3">
    <name type="scientific">Helicovermis profundi</name>
    <dbReference type="NCBI Taxonomy" id="3065157"/>
    <lineage>
        <taxon>Bacteria</taxon>
        <taxon>Bacillati</taxon>
        <taxon>Bacillota</taxon>
        <taxon>Clostridia</taxon>
        <taxon>Helicovermis</taxon>
    </lineage>
</organism>
<reference evidence="2 3" key="1">
    <citation type="submission" date="2023-08" db="EMBL/GenBank/DDBJ databases">
        <title>Helicovermis profunda gen. nov., sp. nov., a novel mesophilic, fermentative bacterium within the Bacillota from a deep-sea hydrothermal vent chimney.</title>
        <authorList>
            <person name="Miyazaki U."/>
            <person name="Mizutani D."/>
            <person name="Hashimoto Y."/>
            <person name="Tame A."/>
            <person name="Sawayama S."/>
            <person name="Miyazaki J."/>
            <person name="Takai K."/>
            <person name="Nakagawa S."/>
        </authorList>
    </citation>
    <scope>NUCLEOTIDE SEQUENCE [LARGE SCALE GENOMIC DNA]</scope>
    <source>
        <strain evidence="2 3">S502</strain>
    </source>
</reference>
<sequence length="87" mass="10673">MKTRDKYLTKLIQYKDNEFVKVITGVRRSGKSSILQLFKEYLLEQNTSEENIIEINYEKFIFEELKDGKNLHKYKWIKLKMILKYIY</sequence>
<evidence type="ECO:0000313" key="2">
    <source>
        <dbReference type="EMBL" id="BEP29238.1"/>
    </source>
</evidence>
<accession>A0AAU9EI70</accession>
<proteinExistence type="predicted"/>
<name>A0AAU9EI70_9FIRM</name>
<protein>
    <recommendedName>
        <fullName evidence="1">AAA domain-containing protein</fullName>
    </recommendedName>
</protein>